<sequence>MATSRAVGTSTPWVVREMCPQLRTSTAKIMQ</sequence>
<proteinExistence type="predicted"/>
<protein>
    <submittedName>
        <fullName evidence="1">Uncharacterized protein</fullName>
    </submittedName>
</protein>
<organism evidence="1">
    <name type="scientific">Rhizophora mucronata</name>
    <name type="common">Asiatic mangrove</name>
    <dbReference type="NCBI Taxonomy" id="61149"/>
    <lineage>
        <taxon>Eukaryota</taxon>
        <taxon>Viridiplantae</taxon>
        <taxon>Streptophyta</taxon>
        <taxon>Embryophyta</taxon>
        <taxon>Tracheophyta</taxon>
        <taxon>Spermatophyta</taxon>
        <taxon>Magnoliopsida</taxon>
        <taxon>eudicotyledons</taxon>
        <taxon>Gunneridae</taxon>
        <taxon>Pentapetalae</taxon>
        <taxon>rosids</taxon>
        <taxon>fabids</taxon>
        <taxon>Malpighiales</taxon>
        <taxon>Rhizophoraceae</taxon>
        <taxon>Rhizophora</taxon>
    </lineage>
</organism>
<name>A0A2P2QCV7_RHIMU</name>
<evidence type="ECO:0000313" key="1">
    <source>
        <dbReference type="EMBL" id="MBX64828.1"/>
    </source>
</evidence>
<dbReference type="EMBL" id="GGEC01084344">
    <property type="protein sequence ID" value="MBX64828.1"/>
    <property type="molecule type" value="Transcribed_RNA"/>
</dbReference>
<reference evidence="1" key="1">
    <citation type="submission" date="2018-02" db="EMBL/GenBank/DDBJ databases">
        <title>Rhizophora mucronata_Transcriptome.</title>
        <authorList>
            <person name="Meera S.P."/>
            <person name="Sreeshan A."/>
            <person name="Augustine A."/>
        </authorList>
    </citation>
    <scope>NUCLEOTIDE SEQUENCE</scope>
    <source>
        <tissue evidence="1">Leaf</tissue>
    </source>
</reference>
<dbReference type="AlphaFoldDB" id="A0A2P2QCV7"/>
<accession>A0A2P2QCV7</accession>